<keyword evidence="9 10" id="KW-0472">Membrane</keyword>
<dbReference type="InterPro" id="IPR023395">
    <property type="entry name" value="MCP_dom_sf"/>
</dbReference>
<gene>
    <name evidence="12" type="ORF">DFH07DRAFT_871947</name>
</gene>
<dbReference type="GO" id="GO:0005743">
    <property type="term" value="C:mitochondrial inner membrane"/>
    <property type="evidence" value="ECO:0007669"/>
    <property type="project" value="UniProtKB-SubCell"/>
</dbReference>
<dbReference type="PROSITE" id="PS50920">
    <property type="entry name" value="SOLCAR"/>
    <property type="match status" value="1"/>
</dbReference>
<comment type="similarity">
    <text evidence="2 11">Belongs to the mitochondrial carrier (TC 2.A.29) family.</text>
</comment>
<evidence type="ECO:0000256" key="7">
    <source>
        <dbReference type="ARBA" id="ARBA00022989"/>
    </source>
</evidence>
<comment type="caution">
    <text evidence="12">The sequence shown here is derived from an EMBL/GenBank/DDBJ whole genome shotgun (WGS) entry which is preliminary data.</text>
</comment>
<dbReference type="InterPro" id="IPR018108">
    <property type="entry name" value="MCP_transmembrane"/>
</dbReference>
<dbReference type="Proteomes" id="UP001215280">
    <property type="component" value="Unassembled WGS sequence"/>
</dbReference>
<dbReference type="EMBL" id="JARJLG010000245">
    <property type="protein sequence ID" value="KAJ7723622.1"/>
    <property type="molecule type" value="Genomic_DNA"/>
</dbReference>
<evidence type="ECO:0000256" key="10">
    <source>
        <dbReference type="PROSITE-ProRule" id="PRU00282"/>
    </source>
</evidence>
<keyword evidence="8" id="KW-0496">Mitochondrion</keyword>
<evidence type="ECO:0000256" key="3">
    <source>
        <dbReference type="ARBA" id="ARBA00022448"/>
    </source>
</evidence>
<proteinExistence type="inferred from homology"/>
<keyword evidence="4 10" id="KW-0812">Transmembrane</keyword>
<feature type="repeat" description="Solcar" evidence="10">
    <location>
        <begin position="23"/>
        <end position="99"/>
    </location>
</feature>
<evidence type="ECO:0000256" key="5">
    <source>
        <dbReference type="ARBA" id="ARBA00022737"/>
    </source>
</evidence>
<reference evidence="12" key="1">
    <citation type="submission" date="2023-03" db="EMBL/GenBank/DDBJ databases">
        <title>Massive genome expansion in bonnet fungi (Mycena s.s.) driven by repeated elements and novel gene families across ecological guilds.</title>
        <authorList>
            <consortium name="Lawrence Berkeley National Laboratory"/>
            <person name="Harder C.B."/>
            <person name="Miyauchi S."/>
            <person name="Viragh M."/>
            <person name="Kuo A."/>
            <person name="Thoen E."/>
            <person name="Andreopoulos B."/>
            <person name="Lu D."/>
            <person name="Skrede I."/>
            <person name="Drula E."/>
            <person name="Henrissat B."/>
            <person name="Morin E."/>
            <person name="Kohler A."/>
            <person name="Barry K."/>
            <person name="LaButti K."/>
            <person name="Morin E."/>
            <person name="Salamov A."/>
            <person name="Lipzen A."/>
            <person name="Mereny Z."/>
            <person name="Hegedus B."/>
            <person name="Baldrian P."/>
            <person name="Stursova M."/>
            <person name="Weitz H."/>
            <person name="Taylor A."/>
            <person name="Grigoriev I.V."/>
            <person name="Nagy L.G."/>
            <person name="Martin F."/>
            <person name="Kauserud H."/>
        </authorList>
    </citation>
    <scope>NUCLEOTIDE SEQUENCE</scope>
    <source>
        <strain evidence="12">CBHHK188m</strain>
    </source>
</reference>
<dbReference type="Pfam" id="PF00153">
    <property type="entry name" value="Mito_carr"/>
    <property type="match status" value="1"/>
</dbReference>
<protein>
    <submittedName>
        <fullName evidence="12">Mitochondrial carrier protein</fullName>
    </submittedName>
</protein>
<evidence type="ECO:0000256" key="4">
    <source>
        <dbReference type="ARBA" id="ARBA00022692"/>
    </source>
</evidence>
<name>A0AAD7MN11_9AGAR</name>
<dbReference type="GO" id="GO:1990547">
    <property type="term" value="P:mitochondrial phosphate ion transmembrane transport"/>
    <property type="evidence" value="ECO:0007669"/>
    <property type="project" value="InterPro"/>
</dbReference>
<keyword evidence="6" id="KW-0999">Mitochondrion inner membrane</keyword>
<evidence type="ECO:0000313" key="13">
    <source>
        <dbReference type="Proteomes" id="UP001215280"/>
    </source>
</evidence>
<dbReference type="SUPFAM" id="SSF103506">
    <property type="entry name" value="Mitochondrial carrier"/>
    <property type="match status" value="1"/>
</dbReference>
<comment type="subcellular location">
    <subcellularLocation>
        <location evidence="1">Mitochondrion inner membrane</location>
        <topology evidence="1">Multi-pass membrane protein</topology>
    </subcellularLocation>
</comment>
<keyword evidence="5" id="KW-0677">Repeat</keyword>
<dbReference type="InterPro" id="IPR044677">
    <property type="entry name" value="SLC25A3/Pic2/Mir1-like"/>
</dbReference>
<evidence type="ECO:0000256" key="1">
    <source>
        <dbReference type="ARBA" id="ARBA00004448"/>
    </source>
</evidence>
<evidence type="ECO:0000256" key="6">
    <source>
        <dbReference type="ARBA" id="ARBA00022792"/>
    </source>
</evidence>
<sequence length="230" mass="25522">MTNSQVPRHWDARFLGPVPHNGSNYSKCVLAGVLTCGVTHAAMTPVDVVKCNMQVDPVKYRGTLLLGTTGIFQGFGPTLIGYSLQGMFKYGLYEIFKDTYMNLAAEFADVALCPLEMTKVKIQTSPRGTFPTGFLPALKQMNATRIETRYPFGSLIPLWSRQVPYTMAKFLIFEQSVQLFYTHLLTEPKKSYGKVTQLGVTFRSGYIAGIISYPADSLISRLGKAENKGH</sequence>
<evidence type="ECO:0000256" key="8">
    <source>
        <dbReference type="ARBA" id="ARBA00023128"/>
    </source>
</evidence>
<dbReference type="PANTHER" id="PTHR45671:SF10">
    <property type="entry name" value="SOLUTE CARRIER FAMILY 25 MEMBER 3"/>
    <property type="match status" value="1"/>
</dbReference>
<dbReference type="AlphaFoldDB" id="A0AAD7MN11"/>
<keyword evidence="7" id="KW-1133">Transmembrane helix</keyword>
<evidence type="ECO:0000256" key="11">
    <source>
        <dbReference type="RuleBase" id="RU000488"/>
    </source>
</evidence>
<evidence type="ECO:0000313" key="12">
    <source>
        <dbReference type="EMBL" id="KAJ7723622.1"/>
    </source>
</evidence>
<dbReference type="GO" id="GO:0005315">
    <property type="term" value="F:phosphate transmembrane transporter activity"/>
    <property type="evidence" value="ECO:0007669"/>
    <property type="project" value="InterPro"/>
</dbReference>
<evidence type="ECO:0000256" key="9">
    <source>
        <dbReference type="ARBA" id="ARBA00023136"/>
    </source>
</evidence>
<dbReference type="PANTHER" id="PTHR45671">
    <property type="entry name" value="SOLUTE CARRIER FAMILY 25 (MITOCHONDRIAL CARRIER PHOSPHATE CARRIER), MEMBER 3, LIKE-RELATED-RELATED"/>
    <property type="match status" value="1"/>
</dbReference>
<organism evidence="12 13">
    <name type="scientific">Mycena maculata</name>
    <dbReference type="NCBI Taxonomy" id="230809"/>
    <lineage>
        <taxon>Eukaryota</taxon>
        <taxon>Fungi</taxon>
        <taxon>Dikarya</taxon>
        <taxon>Basidiomycota</taxon>
        <taxon>Agaricomycotina</taxon>
        <taxon>Agaricomycetes</taxon>
        <taxon>Agaricomycetidae</taxon>
        <taxon>Agaricales</taxon>
        <taxon>Marasmiineae</taxon>
        <taxon>Mycenaceae</taxon>
        <taxon>Mycena</taxon>
    </lineage>
</organism>
<dbReference type="Gene3D" id="1.50.40.10">
    <property type="entry name" value="Mitochondrial carrier domain"/>
    <property type="match status" value="1"/>
</dbReference>
<accession>A0AAD7MN11</accession>
<evidence type="ECO:0000256" key="2">
    <source>
        <dbReference type="ARBA" id="ARBA00006375"/>
    </source>
</evidence>
<keyword evidence="3 11" id="KW-0813">Transport</keyword>
<keyword evidence="13" id="KW-1185">Reference proteome</keyword>